<dbReference type="AlphaFoldDB" id="A0A2T6KLY7"/>
<dbReference type="Proteomes" id="UP000244523">
    <property type="component" value="Unassembled WGS sequence"/>
</dbReference>
<sequence length="101" mass="11386">MARSEFLRGLVVRISRTSGRRWPDEVKERSVAEIPEPGATVNGVARKYGLLPHLVRRAARGAVAHILDWWHILMRVEHIKIAVRGIMQANEFAGLQQPLGD</sequence>
<gene>
    <name evidence="1" type="ORF">C8N45_102223</name>
</gene>
<dbReference type="GO" id="GO:0004803">
    <property type="term" value="F:transposase activity"/>
    <property type="evidence" value="ECO:0007669"/>
    <property type="project" value="InterPro"/>
</dbReference>
<keyword evidence="2" id="KW-1185">Reference proteome</keyword>
<dbReference type="EMBL" id="QBUD01000002">
    <property type="protein sequence ID" value="PUB17213.1"/>
    <property type="molecule type" value="Genomic_DNA"/>
</dbReference>
<evidence type="ECO:0000313" key="1">
    <source>
        <dbReference type="EMBL" id="PUB17213.1"/>
    </source>
</evidence>
<comment type="caution">
    <text evidence="1">The sequence shown here is derived from an EMBL/GenBank/DDBJ whole genome shotgun (WGS) entry which is preliminary data.</text>
</comment>
<dbReference type="InterPro" id="IPR010921">
    <property type="entry name" value="Trp_repressor/repl_initiator"/>
</dbReference>
<dbReference type="Pfam" id="PF01527">
    <property type="entry name" value="HTH_Tnp_1"/>
    <property type="match status" value="1"/>
</dbReference>
<organism evidence="1 2">
    <name type="scientific">Yoonia sediminilitoris</name>
    <dbReference type="NCBI Taxonomy" id="1286148"/>
    <lineage>
        <taxon>Bacteria</taxon>
        <taxon>Pseudomonadati</taxon>
        <taxon>Pseudomonadota</taxon>
        <taxon>Alphaproteobacteria</taxon>
        <taxon>Rhodobacterales</taxon>
        <taxon>Paracoccaceae</taxon>
        <taxon>Yoonia</taxon>
    </lineage>
</organism>
<proteinExistence type="predicted"/>
<reference evidence="1 2" key="1">
    <citation type="submission" date="2018-04" db="EMBL/GenBank/DDBJ databases">
        <title>Genomic Encyclopedia of Archaeal and Bacterial Type Strains, Phase II (KMG-II): from individual species to whole genera.</title>
        <authorList>
            <person name="Goeker M."/>
        </authorList>
    </citation>
    <scope>NUCLEOTIDE SEQUENCE [LARGE SCALE GENOMIC DNA]</scope>
    <source>
        <strain evidence="1 2">DSM 29955</strain>
    </source>
</reference>
<name>A0A2T6KLY7_9RHOB</name>
<evidence type="ECO:0000313" key="2">
    <source>
        <dbReference type="Proteomes" id="UP000244523"/>
    </source>
</evidence>
<dbReference type="GO" id="GO:0006313">
    <property type="term" value="P:DNA transposition"/>
    <property type="evidence" value="ECO:0007669"/>
    <property type="project" value="InterPro"/>
</dbReference>
<dbReference type="InterPro" id="IPR002514">
    <property type="entry name" value="Transposase_8"/>
</dbReference>
<accession>A0A2T6KLY7</accession>
<dbReference type="GO" id="GO:0043565">
    <property type="term" value="F:sequence-specific DNA binding"/>
    <property type="evidence" value="ECO:0007669"/>
    <property type="project" value="InterPro"/>
</dbReference>
<protein>
    <submittedName>
        <fullName evidence="1">Transposase</fullName>
    </submittedName>
</protein>
<dbReference type="SUPFAM" id="SSF48295">
    <property type="entry name" value="TrpR-like"/>
    <property type="match status" value="1"/>
</dbReference>